<evidence type="ECO:0000313" key="7">
    <source>
        <dbReference type="Proteomes" id="UP000270046"/>
    </source>
</evidence>
<feature type="transmembrane region" description="Helical" evidence="5">
    <location>
        <begin position="83"/>
        <end position="104"/>
    </location>
</feature>
<dbReference type="GO" id="GO:0046583">
    <property type="term" value="F:monoatomic cation efflux transmembrane transporter activity"/>
    <property type="evidence" value="ECO:0007669"/>
    <property type="project" value="TreeGrafter"/>
</dbReference>
<organism evidence="6 7">
    <name type="scientific">Mucilaginibacter celer</name>
    <dbReference type="NCBI Taxonomy" id="2305508"/>
    <lineage>
        <taxon>Bacteria</taxon>
        <taxon>Pseudomonadati</taxon>
        <taxon>Bacteroidota</taxon>
        <taxon>Sphingobacteriia</taxon>
        <taxon>Sphingobacteriales</taxon>
        <taxon>Sphingobacteriaceae</taxon>
        <taxon>Mucilaginibacter</taxon>
    </lineage>
</organism>
<dbReference type="PANTHER" id="PTHR37955:SF1">
    <property type="entry name" value="DEP DOMAIN-CONTAINING PROTEIN"/>
    <property type="match status" value="1"/>
</dbReference>
<keyword evidence="4 5" id="KW-0472">Membrane</keyword>
<dbReference type="CDD" id="cd09323">
    <property type="entry name" value="TDT_SLAC1_like"/>
    <property type="match status" value="1"/>
</dbReference>
<evidence type="ECO:0000256" key="2">
    <source>
        <dbReference type="ARBA" id="ARBA00022692"/>
    </source>
</evidence>
<gene>
    <name evidence="6" type="ORF">HYN43_008820</name>
</gene>
<proteinExistence type="predicted"/>
<dbReference type="Pfam" id="PF03595">
    <property type="entry name" value="SLAC1"/>
    <property type="match status" value="1"/>
</dbReference>
<evidence type="ECO:0000256" key="1">
    <source>
        <dbReference type="ARBA" id="ARBA00004141"/>
    </source>
</evidence>
<dbReference type="RefSeq" id="WP_119411349.1">
    <property type="nucleotide sequence ID" value="NZ_CP032869.1"/>
</dbReference>
<feature type="transmembrane region" description="Helical" evidence="5">
    <location>
        <begin position="210"/>
        <end position="227"/>
    </location>
</feature>
<feature type="transmembrane region" description="Helical" evidence="5">
    <location>
        <begin position="110"/>
        <end position="131"/>
    </location>
</feature>
<keyword evidence="2 5" id="KW-0812">Transmembrane</keyword>
<dbReference type="PANTHER" id="PTHR37955">
    <property type="entry name" value="TELLURITE RESISTANCE PROTEIN TEHA"/>
    <property type="match status" value="1"/>
</dbReference>
<feature type="transmembrane region" description="Helical" evidence="5">
    <location>
        <begin position="298"/>
        <end position="319"/>
    </location>
</feature>
<feature type="transmembrane region" description="Helical" evidence="5">
    <location>
        <begin position="50"/>
        <end position="71"/>
    </location>
</feature>
<dbReference type="AlphaFoldDB" id="A0A494VVQ9"/>
<dbReference type="InterPro" id="IPR038665">
    <property type="entry name" value="Voltage-dep_anion_channel_sf"/>
</dbReference>
<dbReference type="InterPro" id="IPR052951">
    <property type="entry name" value="Tellurite_res_ion_channel"/>
</dbReference>
<feature type="transmembrane region" description="Helical" evidence="5">
    <location>
        <begin position="12"/>
        <end position="38"/>
    </location>
</feature>
<feature type="transmembrane region" description="Helical" evidence="5">
    <location>
        <begin position="266"/>
        <end position="286"/>
    </location>
</feature>
<evidence type="ECO:0000313" key="6">
    <source>
        <dbReference type="EMBL" id="AYL95388.1"/>
    </source>
</evidence>
<name>A0A494VVQ9_9SPHI</name>
<feature type="transmembrane region" description="Helical" evidence="5">
    <location>
        <begin position="175"/>
        <end position="198"/>
    </location>
</feature>
<dbReference type="Proteomes" id="UP000270046">
    <property type="component" value="Chromosome"/>
</dbReference>
<dbReference type="KEGG" id="muh:HYN43_008820"/>
<sequence length="331" mass="36757">MMNSTASPRIRFLEFLPVSLFGGVMGLTGLCFAWRMAADHWALNHWLPEAIGLIAVLAFIALTITYTVKIIRFPSLIYQEMQDPVAVCFFATFIVCLLLLPGVILPYFPAFATALWCIGALMMFCFAWYVLRKWFDHQQQPQTANPSWVLPVVGTLDIPIVGYKLAVPSAHEISLIAFSIGIFFSIILLTIIFSRLLFQVPLPEAVQPTLMILTGPLALAFSVYHGLTGNLDLFSGVLFYFNLFLLVLFGSKIMLIPKVCPFKVSWWSVSFPLTAVTVTSLIYAGAHTGLVHQLLAGILLAVTTLVIIYIFIITVYQIITGTFSPPVNLIK</sequence>
<evidence type="ECO:0000256" key="4">
    <source>
        <dbReference type="ARBA" id="ARBA00023136"/>
    </source>
</evidence>
<protein>
    <submittedName>
        <fullName evidence="6">C4-dicarboxylate ABC transporter</fullName>
    </submittedName>
</protein>
<evidence type="ECO:0000256" key="5">
    <source>
        <dbReference type="SAM" id="Phobius"/>
    </source>
</evidence>
<dbReference type="Gene3D" id="1.50.10.150">
    <property type="entry name" value="Voltage-dependent anion channel"/>
    <property type="match status" value="1"/>
</dbReference>
<keyword evidence="7" id="KW-1185">Reference proteome</keyword>
<keyword evidence="3 5" id="KW-1133">Transmembrane helix</keyword>
<accession>A0A494VVQ9</accession>
<dbReference type="InterPro" id="IPR004695">
    <property type="entry name" value="SLAC1/Mae1/Ssu1/TehA"/>
</dbReference>
<dbReference type="GO" id="GO:0005886">
    <property type="term" value="C:plasma membrane"/>
    <property type="evidence" value="ECO:0007669"/>
    <property type="project" value="TreeGrafter"/>
</dbReference>
<reference evidence="6 7" key="1">
    <citation type="submission" date="2018-10" db="EMBL/GenBank/DDBJ databases">
        <title>Genome sequencing of Mucilaginibacter sp. HYN0043.</title>
        <authorList>
            <person name="Kim M."/>
            <person name="Yi H."/>
        </authorList>
    </citation>
    <scope>NUCLEOTIDE SEQUENCE [LARGE SCALE GENOMIC DNA]</scope>
    <source>
        <strain evidence="6 7">HYN0043</strain>
    </source>
</reference>
<evidence type="ECO:0000256" key="3">
    <source>
        <dbReference type="ARBA" id="ARBA00022989"/>
    </source>
</evidence>
<feature type="transmembrane region" description="Helical" evidence="5">
    <location>
        <begin position="233"/>
        <end position="254"/>
    </location>
</feature>
<dbReference type="OrthoDB" id="958273at2"/>
<dbReference type="EMBL" id="CP032869">
    <property type="protein sequence ID" value="AYL95388.1"/>
    <property type="molecule type" value="Genomic_DNA"/>
</dbReference>
<comment type="subcellular location">
    <subcellularLocation>
        <location evidence="1">Membrane</location>
        <topology evidence="1">Multi-pass membrane protein</topology>
    </subcellularLocation>
</comment>